<gene>
    <name evidence="1" type="ORF">E7V67_017235</name>
</gene>
<dbReference type="EMBL" id="CP136508">
    <property type="protein sequence ID" value="WUR11448.1"/>
    <property type="molecule type" value="Genomic_DNA"/>
</dbReference>
<dbReference type="Pfam" id="PF07254">
    <property type="entry name" value="Cpta_toxin"/>
    <property type="match status" value="1"/>
</dbReference>
<reference evidence="1 2" key="1">
    <citation type="journal article" date="2019" name="Int. J. Syst. Evol. Microbiol.">
        <title>The Draft Whole-Genome Sequence of the Antibiotic Producer Empedobacter haloabium ATCC 31962 Provides Indications for Its Taxonomic Reclassification.</title>
        <authorList>
            <person name="Miess H."/>
            <person name="Arlt P."/>
            <person name="Apel A.K."/>
            <person name="Weber T."/>
            <person name="Nieselt K."/>
            <person name="Hanssen F."/>
            <person name="Czemmel S."/>
            <person name="Nahnsen S."/>
            <person name="Gross H."/>
        </authorList>
    </citation>
    <scope>NUCLEOTIDE SEQUENCE [LARGE SCALE GENOMIC DNA]</scope>
    <source>
        <strain evidence="1 2">ATCC 31962</strain>
    </source>
</reference>
<name>A0ABZ1UH25_9BURK</name>
<dbReference type="Proteomes" id="UP000321323">
    <property type="component" value="Chromosome"/>
</dbReference>
<dbReference type="InterPro" id="IPR009883">
    <property type="entry name" value="YgfX"/>
</dbReference>
<sequence>MSIAVSALILPSRRLWRLHALLHLLVLLAAACAPDAALRLALAAAAALAACRAHGLVNLARLDISGVGAMRLAVYPLLAARAPATRGTAPAVHAAARAPPDAWAGQAREVRLLPGSTLWPGLMLLRLRGDDGAVQWLAVLPDSVGAEAWRRLALAVRAVAAQAPAAHGTG</sequence>
<proteinExistence type="predicted"/>
<evidence type="ECO:0000313" key="1">
    <source>
        <dbReference type="EMBL" id="WUR11448.1"/>
    </source>
</evidence>
<accession>A0ABZ1UH25</accession>
<keyword evidence="2" id="KW-1185">Reference proteome</keyword>
<organism evidence="1 2">
    <name type="scientific">[Empedobacter] haloabium</name>
    <dbReference type="NCBI Taxonomy" id="592317"/>
    <lineage>
        <taxon>Bacteria</taxon>
        <taxon>Pseudomonadati</taxon>
        <taxon>Pseudomonadota</taxon>
        <taxon>Betaproteobacteria</taxon>
        <taxon>Burkholderiales</taxon>
        <taxon>Oxalobacteraceae</taxon>
        <taxon>Telluria group</taxon>
        <taxon>Telluria group incertae sedis</taxon>
    </lineage>
</organism>
<evidence type="ECO:0000313" key="2">
    <source>
        <dbReference type="Proteomes" id="UP000321323"/>
    </source>
</evidence>
<protein>
    <submittedName>
        <fullName evidence="1">Protein YgfX</fullName>
    </submittedName>
</protein>